<dbReference type="Pfam" id="PF01476">
    <property type="entry name" value="LysM"/>
    <property type="match status" value="1"/>
</dbReference>
<dbReference type="EMBL" id="JACGXN010000004">
    <property type="protein sequence ID" value="MBA8879537.1"/>
    <property type="molecule type" value="Genomic_DNA"/>
</dbReference>
<dbReference type="Proteomes" id="UP000549052">
    <property type="component" value="Unassembled WGS sequence"/>
</dbReference>
<organism evidence="3 4">
    <name type="scientific">Phyllobacterium myrsinacearum</name>
    <dbReference type="NCBI Taxonomy" id="28101"/>
    <lineage>
        <taxon>Bacteria</taxon>
        <taxon>Pseudomonadati</taxon>
        <taxon>Pseudomonadota</taxon>
        <taxon>Alphaproteobacteria</taxon>
        <taxon>Hyphomicrobiales</taxon>
        <taxon>Phyllobacteriaceae</taxon>
        <taxon>Phyllobacterium</taxon>
    </lineage>
</organism>
<dbReference type="CDD" id="cd00118">
    <property type="entry name" value="LysM"/>
    <property type="match status" value="1"/>
</dbReference>
<proteinExistence type="predicted"/>
<dbReference type="RefSeq" id="WP_182550171.1">
    <property type="nucleotide sequence ID" value="NZ_JACGXN010000004.1"/>
</dbReference>
<evidence type="ECO:0000313" key="4">
    <source>
        <dbReference type="Proteomes" id="UP000549052"/>
    </source>
</evidence>
<dbReference type="SUPFAM" id="SSF54106">
    <property type="entry name" value="LysM domain"/>
    <property type="match status" value="1"/>
</dbReference>
<gene>
    <name evidence="3" type="ORF">FHW16_003256</name>
</gene>
<evidence type="ECO:0000259" key="2">
    <source>
        <dbReference type="PROSITE" id="PS51782"/>
    </source>
</evidence>
<dbReference type="InterPro" id="IPR036779">
    <property type="entry name" value="LysM_dom_sf"/>
</dbReference>
<feature type="region of interest" description="Disordered" evidence="1">
    <location>
        <begin position="669"/>
        <end position="697"/>
    </location>
</feature>
<dbReference type="Gene3D" id="3.10.350.10">
    <property type="entry name" value="LysM domain"/>
    <property type="match status" value="1"/>
</dbReference>
<evidence type="ECO:0000256" key="1">
    <source>
        <dbReference type="SAM" id="MobiDB-lite"/>
    </source>
</evidence>
<dbReference type="InterPro" id="IPR018392">
    <property type="entry name" value="LysM"/>
</dbReference>
<protein>
    <submittedName>
        <fullName evidence="3">LysM repeat protein</fullName>
    </submittedName>
</protein>
<reference evidence="3 4" key="1">
    <citation type="submission" date="2020-07" db="EMBL/GenBank/DDBJ databases">
        <title>Genomic Encyclopedia of Type Strains, Phase IV (KMG-V): Genome sequencing to study the core and pangenomes of soil and plant-associated prokaryotes.</title>
        <authorList>
            <person name="Whitman W."/>
        </authorList>
    </citation>
    <scope>NUCLEOTIDE SEQUENCE [LARGE SCALE GENOMIC DNA]</scope>
    <source>
        <strain evidence="3 4">AN3</strain>
    </source>
</reference>
<dbReference type="AlphaFoldDB" id="A0A839ESX7"/>
<dbReference type="PROSITE" id="PS51782">
    <property type="entry name" value="LYSM"/>
    <property type="match status" value="1"/>
</dbReference>
<feature type="domain" description="LysM" evidence="2">
    <location>
        <begin position="54"/>
        <end position="98"/>
    </location>
</feature>
<feature type="region of interest" description="Disordered" evidence="1">
    <location>
        <begin position="1"/>
        <end position="20"/>
    </location>
</feature>
<comment type="caution">
    <text evidence="3">The sequence shown here is derived from an EMBL/GenBank/DDBJ whole genome shotgun (WGS) entry which is preliminary data.</text>
</comment>
<sequence length="1013" mass="108589">MPKIDDGNGRVFFAPSSQVKPSPPVVVAKFDDQLKKAKAGRPPVDPATTPTGQTTHIVNPGESLITIAQEAHISVESITKNNDIRDANHVPVGLNLVLVDSVRQDAMEQQRLSLEGIEKLPKTAPAQAMREEAWQGVQQQVVNELAYVTRNGATPQEALDEAVEQIKQRAPDSARLSSAVDGAKALVEANLKSSGRTHENFDAVLSKAQNAQTLQGKADALNKRVSAGENLKAEANSAQQDAASAWTAVSDTISGQVDGLKKGKDAGAFKDIVVNHLATLVTYGPDDAHFRSAIEAVTDKVLIGDAAKGIADAYATGGAPAAAFQARNTVESYPGDMAAKVLERAAPTMDRIAVDLGREFREKDTNPTVTSLPTRLPPETLIDEPFLKTARADRDMKGDNTVAVVMGDLAAAYEPLTLNPDANLPVLQHFAGSLARALPDADEMKFAQSEFPLHDVTKTIQWSASQSGQHGLFHIVSSELAKQGRGAYAENVESSLTNSVESLRKHALDAGAAFSRAREPFASLADGPAKLIDPAKQTDAMMAARKASPDLAKKFDESLTEYRRSGHMLWSAQASASNLQPVMAGQKGFSKVQDALAKPGANDNEARYLSKALELGADALVNLVANDNGLPRTPALGTPPWYAVRANLDMTTSFIENAMRKNTDVNSLARYDLPPNQKYPPAGGTAESRGMKPVQSVPSDTGFGLTNRLSKTVLAGFHVNAMFQFDDFWSNAYGMAFSTTVATHGAEALGGVTQMLINLNRNKFGGGTLDSMSQFVRAENEGWVKWGGVSAKGWFFMDAAYSISNVVNGDLPHAAIFGAQTIADGLFVFARGPWVGPVAMVIGALAGAANTIYGEWKAEDARQTNVEAYLKGADIQPKIAERLTKAKDAPARIEAFAQQWCQCSPVELVNYINALPTDRAMKLLQFVIGVPMKPDGKGYALTAPNDFRFNLQRAPGAVKRNPQANLPPVIPVPDSIGQQSFENPPYPYSITAIGLWAFENGYDLPGRYHQSTP</sequence>
<evidence type="ECO:0000313" key="3">
    <source>
        <dbReference type="EMBL" id="MBA8879537.1"/>
    </source>
</evidence>
<name>A0A839ESX7_9HYPH</name>
<keyword evidence="4" id="KW-1185">Reference proteome</keyword>
<accession>A0A839ESX7</accession>